<feature type="compositionally biased region" description="Basic and acidic residues" evidence="1">
    <location>
        <begin position="555"/>
        <end position="574"/>
    </location>
</feature>
<feature type="region of interest" description="Disordered" evidence="1">
    <location>
        <begin position="426"/>
        <end position="671"/>
    </location>
</feature>
<gene>
    <name evidence="2" type="ORF">AM587_10006276</name>
</gene>
<feature type="compositionally biased region" description="Polar residues" evidence="1">
    <location>
        <begin position="454"/>
        <end position="472"/>
    </location>
</feature>
<comment type="caution">
    <text evidence="2">The sequence shown here is derived from an EMBL/GenBank/DDBJ whole genome shotgun (WGS) entry which is preliminary data.</text>
</comment>
<feature type="compositionally biased region" description="Polar residues" evidence="1">
    <location>
        <begin position="662"/>
        <end position="671"/>
    </location>
</feature>
<feature type="compositionally biased region" description="Basic and acidic residues" evidence="1">
    <location>
        <begin position="589"/>
        <end position="599"/>
    </location>
</feature>
<protein>
    <submittedName>
        <fullName evidence="2">Uncharacterized protein</fullName>
    </submittedName>
</protein>
<accession>A0A0W8CBD4</accession>
<dbReference type="EMBL" id="LNFO01004192">
    <property type="protein sequence ID" value="KUF81372.1"/>
    <property type="molecule type" value="Genomic_DNA"/>
</dbReference>
<evidence type="ECO:0000313" key="3">
    <source>
        <dbReference type="Proteomes" id="UP000052943"/>
    </source>
</evidence>
<evidence type="ECO:0000313" key="2">
    <source>
        <dbReference type="EMBL" id="KUF81372.1"/>
    </source>
</evidence>
<name>A0A0W8CBD4_PHYNI</name>
<evidence type="ECO:0000256" key="1">
    <source>
        <dbReference type="SAM" id="MobiDB-lite"/>
    </source>
</evidence>
<feature type="compositionally biased region" description="Polar residues" evidence="1">
    <location>
        <begin position="237"/>
        <end position="249"/>
    </location>
</feature>
<organism evidence="2 3">
    <name type="scientific">Phytophthora nicotianae</name>
    <name type="common">Potato buckeye rot agent</name>
    <name type="synonym">Phytophthora parasitica</name>
    <dbReference type="NCBI Taxonomy" id="4792"/>
    <lineage>
        <taxon>Eukaryota</taxon>
        <taxon>Sar</taxon>
        <taxon>Stramenopiles</taxon>
        <taxon>Oomycota</taxon>
        <taxon>Peronosporomycetes</taxon>
        <taxon>Peronosporales</taxon>
        <taxon>Peronosporaceae</taxon>
        <taxon>Phytophthora</taxon>
    </lineage>
</organism>
<reference evidence="2 3" key="1">
    <citation type="submission" date="2015-11" db="EMBL/GenBank/DDBJ databases">
        <title>Genomes and virulence difference between two physiological races of Phytophthora nicotianae.</title>
        <authorList>
            <person name="Liu H."/>
            <person name="Ma X."/>
            <person name="Yu H."/>
            <person name="Fang D."/>
            <person name="Li Y."/>
            <person name="Wang X."/>
            <person name="Wang W."/>
            <person name="Dong Y."/>
            <person name="Xiao B."/>
        </authorList>
    </citation>
    <scope>NUCLEOTIDE SEQUENCE [LARGE SCALE GENOMIC DNA]</scope>
    <source>
        <strain evidence="3">race 0</strain>
    </source>
</reference>
<feature type="compositionally biased region" description="Basic and acidic residues" evidence="1">
    <location>
        <begin position="326"/>
        <end position="339"/>
    </location>
</feature>
<feature type="region of interest" description="Disordered" evidence="1">
    <location>
        <begin position="237"/>
        <end position="354"/>
    </location>
</feature>
<feature type="compositionally biased region" description="Acidic residues" evidence="1">
    <location>
        <begin position="617"/>
        <end position="626"/>
    </location>
</feature>
<feature type="compositionally biased region" description="Basic and acidic residues" evidence="1">
    <location>
        <begin position="87"/>
        <end position="99"/>
    </location>
</feature>
<dbReference type="AlphaFoldDB" id="A0A0W8CBD4"/>
<feature type="compositionally biased region" description="Acidic residues" evidence="1">
    <location>
        <begin position="545"/>
        <end position="554"/>
    </location>
</feature>
<feature type="compositionally biased region" description="Low complexity" evidence="1">
    <location>
        <begin position="260"/>
        <end position="271"/>
    </location>
</feature>
<dbReference type="Proteomes" id="UP000052943">
    <property type="component" value="Unassembled WGS sequence"/>
</dbReference>
<dbReference type="OrthoDB" id="166976at2759"/>
<sequence>MVDEEEEVEGTPAEINQLIGKPVEKTVTKEGCGMDVVQGAVASYFPATKMFRVMYFDGECSDLTYQEVFNSIPADLRPVVGEKRKRKTDETPRNGEKDSTPSAPSASPKRLKTLDLNAKDMAPTKRSSPPSSPVHSVVRESDMMTINNVEFNIARKVLFIIVSTVNNAVMNAQLEVLSSADLKVLAVLPGITRDAIIDSKIGKKIRVIEKRGTYRDSSIPDLASWVIKKMKADVGIQNETQVPSTTLNEKSAGDSGNRGRGSNSPRRSTPSPRDDEKHDDRPSIPKSTDSPRPNKAKTSSTSNGSAPAVKRSNSVNHLHNLMNSRNGRDTSTARRDRDIFGNLVTPQNKRRLGTSHNWRARRSTVVLDQVTKRVTEKTQEFETIKTKKVEDDDWQPSKIKFAEKESVCPFEKEVEVSKLLVFRPAGSTKAQERPPVKRHTGPLRSILRVRLPSRPTQENAPQPNAEDSTSAPPTVHASGRPTIDPIVVPSERPSLTSEVSEDGAVESPVFDTSKLSKVVSPTEKRKQGFSPPPCIPTSEQPPLDFTEEGGEDEVSGDRRFEAALEESEQPKPAEGEEGEISDDGVNADGKLEASVEKFESNSPQEAATVVVMSPIVSEDEASEDGEVSSSDAAAGKLEPEASSSPSLSTGSKDGDASDMKSAVQQAATISA</sequence>
<feature type="compositionally biased region" description="Basic and acidic residues" evidence="1">
    <location>
        <begin position="272"/>
        <end position="283"/>
    </location>
</feature>
<feature type="compositionally biased region" description="Polar residues" evidence="1">
    <location>
        <begin position="285"/>
        <end position="325"/>
    </location>
</feature>
<feature type="region of interest" description="Disordered" evidence="1">
    <location>
        <begin position="80"/>
        <end position="111"/>
    </location>
</feature>
<proteinExistence type="predicted"/>